<reference evidence="2 3" key="1">
    <citation type="journal article" date="2021" name="Nat. Commun.">
        <title>Isolation of a member of the candidate phylum Atribacteria reveals a unique cell membrane structure.</title>
        <authorList>
            <person name="Taiki K."/>
            <person name="Nobu M.K."/>
            <person name="Kusada H."/>
            <person name="Meng X.-Y."/>
            <person name="Hosoki N."/>
            <person name="Uematsu K."/>
            <person name="Yoshioka H."/>
            <person name="Kamagata Y."/>
            <person name="Tamaki H."/>
        </authorList>
    </citation>
    <scope>NUCLEOTIDE SEQUENCE [LARGE SCALE GENOMIC DNA]</scope>
    <source>
        <strain evidence="2 3">RT761</strain>
    </source>
</reference>
<keyword evidence="3" id="KW-1185">Reference proteome</keyword>
<sequence length="128" mass="14344">MVETSKKMLRKKEKAIACLITQPTITLAAQEAGISQSTMFRWLNDSEFQAVFRKAKKEIVGHALTQVQKSVTKAVETLLDVMGNGVVESAKVSAAKTILELAIRAVEIEDLEERLEALEKRMMDDERH</sequence>
<gene>
    <name evidence="2" type="ORF">RT761_01041</name>
</gene>
<evidence type="ECO:0000313" key="3">
    <source>
        <dbReference type="Proteomes" id="UP000594463"/>
    </source>
</evidence>
<keyword evidence="1" id="KW-0175">Coiled coil</keyword>
<dbReference type="KEGG" id="alam:RT761_01041"/>
<evidence type="ECO:0000313" key="2">
    <source>
        <dbReference type="EMBL" id="QPM67828.1"/>
    </source>
</evidence>
<accession>A0A7T1AKY8</accession>
<protein>
    <recommendedName>
        <fullName evidence="4">Homeodomain phBC6A51-type domain-containing protein</fullName>
    </recommendedName>
</protein>
<dbReference type="Proteomes" id="UP000594463">
    <property type="component" value="Chromosome"/>
</dbReference>
<proteinExistence type="predicted"/>
<evidence type="ECO:0000256" key="1">
    <source>
        <dbReference type="SAM" id="Coils"/>
    </source>
</evidence>
<dbReference type="EMBL" id="CP065383">
    <property type="protein sequence ID" value="QPM67828.1"/>
    <property type="molecule type" value="Genomic_DNA"/>
</dbReference>
<feature type="coiled-coil region" evidence="1">
    <location>
        <begin position="101"/>
        <end position="128"/>
    </location>
</feature>
<dbReference type="Gene3D" id="1.10.10.60">
    <property type="entry name" value="Homeodomain-like"/>
    <property type="match status" value="1"/>
</dbReference>
<evidence type="ECO:0008006" key="4">
    <source>
        <dbReference type="Google" id="ProtNLM"/>
    </source>
</evidence>
<dbReference type="AlphaFoldDB" id="A0A7T1AKY8"/>
<organism evidence="2 3">
    <name type="scientific">Atribacter laminatus</name>
    <dbReference type="NCBI Taxonomy" id="2847778"/>
    <lineage>
        <taxon>Bacteria</taxon>
        <taxon>Pseudomonadati</taxon>
        <taxon>Atribacterota</taxon>
        <taxon>Atribacteria</taxon>
        <taxon>Atribacterales</taxon>
        <taxon>Atribacteraceae</taxon>
        <taxon>Atribacter</taxon>
    </lineage>
</organism>
<name>A0A7T1AKY8_ATRLM</name>
<dbReference type="RefSeq" id="WP_218113006.1">
    <property type="nucleotide sequence ID" value="NZ_CP065383.1"/>
</dbReference>